<accession>A0ABQ4CNS2</accession>
<keyword evidence="2" id="KW-0479">Metal-binding</keyword>
<dbReference type="SFLD" id="SFLDG01386">
    <property type="entry name" value="main_SPASM_domain-containing"/>
    <property type="match status" value="1"/>
</dbReference>
<keyword evidence="1" id="KW-0949">S-adenosyl-L-methionine</keyword>
<dbReference type="Proteomes" id="UP000604117">
    <property type="component" value="Unassembled WGS sequence"/>
</dbReference>
<dbReference type="InterPro" id="IPR007197">
    <property type="entry name" value="rSAM"/>
</dbReference>
<keyword evidence="7" id="KW-1185">Reference proteome</keyword>
<evidence type="ECO:0000313" key="6">
    <source>
        <dbReference type="EMBL" id="GIF72921.1"/>
    </source>
</evidence>
<dbReference type="SFLD" id="SFLDG01072">
    <property type="entry name" value="dehydrogenase_like"/>
    <property type="match status" value="1"/>
</dbReference>
<evidence type="ECO:0000259" key="5">
    <source>
        <dbReference type="PROSITE" id="PS51918"/>
    </source>
</evidence>
<reference evidence="6 7" key="1">
    <citation type="submission" date="2021-01" db="EMBL/GenBank/DDBJ databases">
        <title>Whole genome shotgun sequence of Asanoa siamensis NBRC 107932.</title>
        <authorList>
            <person name="Komaki H."/>
            <person name="Tamura T."/>
        </authorList>
    </citation>
    <scope>NUCLEOTIDE SEQUENCE [LARGE SCALE GENOMIC DNA]</scope>
    <source>
        <strain evidence="6 7">NBRC 107932</strain>
    </source>
</reference>
<dbReference type="Pfam" id="PF04055">
    <property type="entry name" value="Radical_SAM"/>
    <property type="match status" value="1"/>
</dbReference>
<comment type="caution">
    <text evidence="6">The sequence shown here is derived from an EMBL/GenBank/DDBJ whole genome shotgun (WGS) entry which is preliminary data.</text>
</comment>
<dbReference type="Gene3D" id="3.20.20.70">
    <property type="entry name" value="Aldolase class I"/>
    <property type="match status" value="1"/>
</dbReference>
<dbReference type="EMBL" id="BONE01000016">
    <property type="protein sequence ID" value="GIF72921.1"/>
    <property type="molecule type" value="Genomic_DNA"/>
</dbReference>
<keyword evidence="3" id="KW-0408">Iron</keyword>
<organism evidence="6 7">
    <name type="scientific">Asanoa siamensis</name>
    <dbReference type="NCBI Taxonomy" id="926357"/>
    <lineage>
        <taxon>Bacteria</taxon>
        <taxon>Bacillati</taxon>
        <taxon>Actinomycetota</taxon>
        <taxon>Actinomycetes</taxon>
        <taxon>Micromonosporales</taxon>
        <taxon>Micromonosporaceae</taxon>
        <taxon>Asanoa</taxon>
    </lineage>
</organism>
<dbReference type="SFLD" id="SFLDS00029">
    <property type="entry name" value="Radical_SAM"/>
    <property type="match status" value="1"/>
</dbReference>
<dbReference type="InterPro" id="IPR013785">
    <property type="entry name" value="Aldolase_TIM"/>
</dbReference>
<evidence type="ECO:0000256" key="1">
    <source>
        <dbReference type="ARBA" id="ARBA00022691"/>
    </source>
</evidence>
<evidence type="ECO:0000313" key="7">
    <source>
        <dbReference type="Proteomes" id="UP000604117"/>
    </source>
</evidence>
<dbReference type="InterPro" id="IPR026335">
    <property type="entry name" value="rSAM_SPASM_FxsB"/>
</dbReference>
<dbReference type="RefSeq" id="WP_203712622.1">
    <property type="nucleotide sequence ID" value="NZ_BONE01000016.1"/>
</dbReference>
<gene>
    <name evidence="6" type="ORF">Asi02nite_24390</name>
</gene>
<feature type="domain" description="Radical SAM core" evidence="5">
    <location>
        <begin position="12"/>
        <end position="255"/>
    </location>
</feature>
<protein>
    <recommendedName>
        <fullName evidence="5">Radical SAM core domain-containing protein</fullName>
    </recommendedName>
</protein>
<dbReference type="NCBIfam" id="TIGR04267">
    <property type="entry name" value="mod_HExxH"/>
    <property type="match status" value="1"/>
</dbReference>
<name>A0ABQ4CNS2_9ACTN</name>
<dbReference type="InterPro" id="IPR026337">
    <property type="entry name" value="AKG_HExxH"/>
</dbReference>
<dbReference type="InterPro" id="IPR023867">
    <property type="entry name" value="Sulphatase_maturase_rSAM"/>
</dbReference>
<dbReference type="PANTHER" id="PTHR43273:SF8">
    <property type="entry name" value="RADICAL SAM DOMAIN PROTEIN"/>
    <property type="match status" value="1"/>
</dbReference>
<proteinExistence type="predicted"/>
<dbReference type="PANTHER" id="PTHR43273">
    <property type="entry name" value="ANAEROBIC SULFATASE-MATURATING ENZYME HOMOLOG ASLB-RELATED"/>
    <property type="match status" value="1"/>
</dbReference>
<dbReference type="SFLD" id="SFLDG01067">
    <property type="entry name" value="SPASM/twitch_domain_containing"/>
    <property type="match status" value="1"/>
</dbReference>
<dbReference type="SUPFAM" id="SSF102114">
    <property type="entry name" value="Radical SAM enzymes"/>
    <property type="match status" value="1"/>
</dbReference>
<sequence>MPDTAGRITGGPHPLRQFVLKVHGRCDLACDHCYVFEHADQSWRQKSKMITPATVRAVAGRIAEHASAWHLPSVSVIVHGGEPLLLGAHGLRSVLTELRATIAPVTDLRLVMQTNGVLLTESICDVLLEFGVKIGVSLDGDRSANDLHRRFRNGASSHEQVRRALAMLRRPEYRSLFGGILCTIDVRNDPVAVYEALRDERPPSVDFLLPHATWDTPPLRPGDDTTPYATWLGVIHANWVADGRPMRIRMFESLLSTADGGPGGSEQLGTDAADLLVIDTDGSWEQVDSLKTAYAGAPDTGMSVFSHSVDEVSRHPAVHERQIGVAGLSATCQACPLVRRCGGGLYAHRFRTGSGFDNPSVYCADLQELIMNIDGSERAQQARVRPTEAEHTTLLDEIATGHGGTTAIRWLADSQLSITRALVVGVADLPRADTTATAGWETLVAIERAAPAAVDQVLAHPYLRPWAVAMLNKPDERVSRLANLAAAAGLRAGVETEVVVPVAGGLVHLPGLGTVRLGEAHDGTAVLSTGHQSFTVHLDDEKLYVDLAGPAAPWWQPAPRITDDGLDLIIEHGDPHRDCHGWGLASAPEEAPWRQAVGDAWSIIKEESPHQVDGLRAGLMAIVPLAADEGDKKRASTARDAFGSVAAAPTDPASLAVILVHEFQHSKLGAVLDMYDLFDPNSPVTMRVGWRPDERPIEGVFQGTYAHLAVAEIWGRRAARPGPDQAEAEKIVDRYRAWTLAAVDGLRGSGALTALGERFVERMAGATETWR</sequence>
<keyword evidence="4" id="KW-0411">Iron-sulfur</keyword>
<evidence type="ECO:0000256" key="3">
    <source>
        <dbReference type="ARBA" id="ARBA00023004"/>
    </source>
</evidence>
<dbReference type="PROSITE" id="PS51918">
    <property type="entry name" value="RADICAL_SAM"/>
    <property type="match status" value="1"/>
</dbReference>
<dbReference type="NCBIfam" id="TIGR04269">
    <property type="entry name" value="SAM_SPASM_FxsB"/>
    <property type="match status" value="1"/>
</dbReference>
<dbReference type="InterPro" id="IPR058240">
    <property type="entry name" value="rSAM_sf"/>
</dbReference>
<evidence type="ECO:0000256" key="2">
    <source>
        <dbReference type="ARBA" id="ARBA00022723"/>
    </source>
</evidence>
<dbReference type="CDD" id="cd01335">
    <property type="entry name" value="Radical_SAM"/>
    <property type="match status" value="1"/>
</dbReference>
<evidence type="ECO:0000256" key="4">
    <source>
        <dbReference type="ARBA" id="ARBA00023014"/>
    </source>
</evidence>